<feature type="region of interest" description="Disordered" evidence="1">
    <location>
        <begin position="87"/>
        <end position="189"/>
    </location>
</feature>
<evidence type="ECO:0000313" key="3">
    <source>
        <dbReference type="Proteomes" id="UP001296104"/>
    </source>
</evidence>
<dbReference type="EMBL" id="CAVMBE010000003">
    <property type="protein sequence ID" value="CAK3807980.1"/>
    <property type="molecule type" value="Genomic_DNA"/>
</dbReference>
<proteinExistence type="predicted"/>
<evidence type="ECO:0000313" key="2">
    <source>
        <dbReference type="EMBL" id="CAK3807980.1"/>
    </source>
</evidence>
<feature type="region of interest" description="Disordered" evidence="1">
    <location>
        <begin position="300"/>
        <end position="339"/>
    </location>
</feature>
<comment type="caution">
    <text evidence="2">The sequence shown here is derived from an EMBL/GenBank/DDBJ whole genome shotgun (WGS) entry which is preliminary data.</text>
</comment>
<evidence type="ECO:0000256" key="1">
    <source>
        <dbReference type="SAM" id="MobiDB-lite"/>
    </source>
</evidence>
<reference evidence="2" key="1">
    <citation type="submission" date="2023-11" db="EMBL/GenBank/DDBJ databases">
        <authorList>
            <person name="Alioto T."/>
            <person name="Alioto T."/>
            <person name="Gomez Garrido J."/>
        </authorList>
    </citation>
    <scope>NUCLEOTIDE SEQUENCE</scope>
</reference>
<feature type="region of interest" description="Disordered" evidence="1">
    <location>
        <begin position="1"/>
        <end position="51"/>
    </location>
</feature>
<feature type="compositionally biased region" description="Basic and acidic residues" evidence="1">
    <location>
        <begin position="150"/>
        <end position="164"/>
    </location>
</feature>
<protein>
    <submittedName>
        <fullName evidence="2">Uncharacterized protein</fullName>
    </submittedName>
</protein>
<gene>
    <name evidence="2" type="ORF">LECACI_7A000972</name>
</gene>
<sequence length="339" mass="37162">MACEASNASSFVDSAFDDSWLNPNQSQQDGLGANQEFNDNFNTDGNNTVDPQLTFSNLNTPDNRFNAAYDASVNGIAETLSPEPSAYGTYPTVDFGGQDHGSPFFQSIEPNQAPVYQPPPLRNHPFRRSVSEPPGGPEMPPQQQPPPITFHRDNHYLGKPKDSRPMPLKSLPKNKQQRRQPYPLKMDRGGYEQLRPEHRRAQTQPVRLYAPTSTPVPMPQQYMPQAMMYGRPHISARVCSPMPGVAMAQSPPQMIDPALSAPPTDSKKPQPGNHQAQNTVSISMTVGELRSMIFEAVRQAVSGPENKPSTSDKGCIAATSPADAVPSQETMPVQAENDQ</sequence>
<accession>A0AAI8YS41</accession>
<name>A0AAI8YS41_9PEZI</name>
<feature type="region of interest" description="Disordered" evidence="1">
    <location>
        <begin position="250"/>
        <end position="279"/>
    </location>
</feature>
<dbReference type="Proteomes" id="UP001296104">
    <property type="component" value="Unassembled WGS sequence"/>
</dbReference>
<feature type="compositionally biased region" description="Low complexity" evidence="1">
    <location>
        <begin position="37"/>
        <end position="48"/>
    </location>
</feature>
<keyword evidence="3" id="KW-1185">Reference proteome</keyword>
<organism evidence="2 3">
    <name type="scientific">Lecanosticta acicola</name>
    <dbReference type="NCBI Taxonomy" id="111012"/>
    <lineage>
        <taxon>Eukaryota</taxon>
        <taxon>Fungi</taxon>
        <taxon>Dikarya</taxon>
        <taxon>Ascomycota</taxon>
        <taxon>Pezizomycotina</taxon>
        <taxon>Dothideomycetes</taxon>
        <taxon>Dothideomycetidae</taxon>
        <taxon>Mycosphaerellales</taxon>
        <taxon>Mycosphaerellaceae</taxon>
        <taxon>Lecanosticta</taxon>
    </lineage>
</organism>
<feature type="compositionally biased region" description="Low complexity" evidence="1">
    <location>
        <begin position="1"/>
        <end position="19"/>
    </location>
</feature>
<dbReference type="AlphaFoldDB" id="A0AAI8YS41"/>
<feature type="compositionally biased region" description="Pro residues" evidence="1">
    <location>
        <begin position="134"/>
        <end position="148"/>
    </location>
</feature>